<organism evidence="8 9">
    <name type="scientific">Silvibacterium dinghuense</name>
    <dbReference type="NCBI Taxonomy" id="1560006"/>
    <lineage>
        <taxon>Bacteria</taxon>
        <taxon>Pseudomonadati</taxon>
        <taxon>Acidobacteriota</taxon>
        <taxon>Terriglobia</taxon>
        <taxon>Terriglobales</taxon>
        <taxon>Acidobacteriaceae</taxon>
        <taxon>Silvibacterium</taxon>
    </lineage>
</organism>
<feature type="transmembrane region" description="Helical" evidence="7">
    <location>
        <begin position="63"/>
        <end position="85"/>
    </location>
</feature>
<reference evidence="8 9" key="1">
    <citation type="journal article" date="2016" name="Int. J. Syst. Evol. Microbiol.">
        <title>Acidipila dinghuensis sp. nov., an acidobacterium isolated from forest soil.</title>
        <authorList>
            <person name="Jiang Y.W."/>
            <person name="Wang J."/>
            <person name="Chen M.H."/>
            <person name="Lv Y.Y."/>
            <person name="Qiu L.H."/>
        </authorList>
    </citation>
    <scope>NUCLEOTIDE SEQUENCE [LARGE SCALE GENOMIC DNA]</scope>
    <source>
        <strain evidence="8 9">DHOF10</strain>
    </source>
</reference>
<keyword evidence="3" id="KW-1003">Cell membrane</keyword>
<evidence type="ECO:0000256" key="6">
    <source>
        <dbReference type="ARBA" id="ARBA00023136"/>
    </source>
</evidence>
<proteinExistence type="inferred from homology"/>
<keyword evidence="4 7" id="KW-0812">Transmembrane</keyword>
<name>A0A4Q1SGU5_9BACT</name>
<accession>A0A4Q1SGU5</accession>
<evidence type="ECO:0000313" key="8">
    <source>
        <dbReference type="EMBL" id="RXS96758.1"/>
    </source>
</evidence>
<dbReference type="EMBL" id="SDMK01000001">
    <property type="protein sequence ID" value="RXS96758.1"/>
    <property type="molecule type" value="Genomic_DNA"/>
</dbReference>
<feature type="transmembrane region" description="Helical" evidence="7">
    <location>
        <begin position="105"/>
        <end position="124"/>
    </location>
</feature>
<feature type="transmembrane region" description="Helical" evidence="7">
    <location>
        <begin position="379"/>
        <end position="399"/>
    </location>
</feature>
<dbReference type="Pfam" id="PF13440">
    <property type="entry name" value="Polysacc_synt_3"/>
    <property type="match status" value="1"/>
</dbReference>
<gene>
    <name evidence="8" type="ORF">ESZ00_02065</name>
</gene>
<evidence type="ECO:0000256" key="3">
    <source>
        <dbReference type="ARBA" id="ARBA00022475"/>
    </source>
</evidence>
<dbReference type="GO" id="GO:0005886">
    <property type="term" value="C:plasma membrane"/>
    <property type="evidence" value="ECO:0007669"/>
    <property type="project" value="UniProtKB-SubCell"/>
</dbReference>
<evidence type="ECO:0000256" key="4">
    <source>
        <dbReference type="ARBA" id="ARBA00022692"/>
    </source>
</evidence>
<dbReference type="PANTHER" id="PTHR30250">
    <property type="entry name" value="PST FAMILY PREDICTED COLANIC ACID TRANSPORTER"/>
    <property type="match status" value="1"/>
</dbReference>
<dbReference type="AlphaFoldDB" id="A0A4Q1SGU5"/>
<comment type="caution">
    <text evidence="8">The sequence shown here is derived from an EMBL/GenBank/DDBJ whole genome shotgun (WGS) entry which is preliminary data.</text>
</comment>
<dbReference type="OrthoDB" id="9770347at2"/>
<dbReference type="PANTHER" id="PTHR30250:SF10">
    <property type="entry name" value="LIPOPOLYSACCHARIDE BIOSYNTHESIS PROTEIN WZXC"/>
    <property type="match status" value="1"/>
</dbReference>
<sequence>MKIDNDIAPIPTEEDEGLQLRAVRSLEKKAVKGTYFVTVAYGLSLSLRLVSSIVLSRLFAPELFGVLALVTTFIVGLNLFSHIGLEASIIQNPRGDEPEFLNTAWTIQVIRGLGVFLLTIPMAWPVAHFYHEPRMIWLLPALGFGSAIAGFTSPSMMTLARHLGVGRLSLNELLQQVIQFAVTLIWALYQPSLIALVAGRIVSELIRMLVSYWMLPEIRPRFAWEKSAVHELITFGRWILIGTALTFLALQSDRLILGKLVTFSALGVYGIAFSLSDIPRQIILQFCSRVGFPFIAKFSDRPRPEYRTILRKYRLPVLAAGALLLIVVICSGDLFIVHVYDKRYHGAAWMIGILAIGLWHTLLYSTAYPAVLSLQKSHYNAFAYLVYCITLFVALPLGYHWFGMVGAVVAVAFSDLPVYFVTLFSAHREGVGLLSQDVGMTLAFLASLTLALLLRSSIGLSLPFAHIPW</sequence>
<dbReference type="Proteomes" id="UP000290253">
    <property type="component" value="Unassembled WGS sequence"/>
</dbReference>
<feature type="transmembrane region" description="Helical" evidence="7">
    <location>
        <begin position="136"/>
        <end position="157"/>
    </location>
</feature>
<feature type="transmembrane region" description="Helical" evidence="7">
    <location>
        <begin position="33"/>
        <end position="51"/>
    </location>
</feature>
<comment type="similarity">
    <text evidence="2">Belongs to the polysaccharide synthase family.</text>
</comment>
<evidence type="ECO:0000256" key="2">
    <source>
        <dbReference type="ARBA" id="ARBA00007430"/>
    </source>
</evidence>
<dbReference type="InterPro" id="IPR050833">
    <property type="entry name" value="Poly_Biosynth_Transport"/>
</dbReference>
<feature type="transmembrane region" description="Helical" evidence="7">
    <location>
        <begin position="346"/>
        <end position="367"/>
    </location>
</feature>
<feature type="transmembrane region" description="Helical" evidence="7">
    <location>
        <begin position="228"/>
        <end position="250"/>
    </location>
</feature>
<evidence type="ECO:0000256" key="7">
    <source>
        <dbReference type="SAM" id="Phobius"/>
    </source>
</evidence>
<dbReference type="RefSeq" id="WP_129206534.1">
    <property type="nucleotide sequence ID" value="NZ_BMGU01000001.1"/>
</dbReference>
<evidence type="ECO:0000256" key="5">
    <source>
        <dbReference type="ARBA" id="ARBA00022989"/>
    </source>
</evidence>
<protein>
    <submittedName>
        <fullName evidence="8">Polysaccharide biosynthesis protein</fullName>
    </submittedName>
</protein>
<feature type="transmembrane region" description="Helical" evidence="7">
    <location>
        <begin position="405"/>
        <end position="426"/>
    </location>
</feature>
<keyword evidence="9" id="KW-1185">Reference proteome</keyword>
<feature type="transmembrane region" description="Helical" evidence="7">
    <location>
        <begin position="317"/>
        <end position="340"/>
    </location>
</feature>
<feature type="transmembrane region" description="Helical" evidence="7">
    <location>
        <begin position="438"/>
        <end position="458"/>
    </location>
</feature>
<keyword evidence="5 7" id="KW-1133">Transmembrane helix</keyword>
<comment type="subcellular location">
    <subcellularLocation>
        <location evidence="1">Cell membrane</location>
        <topology evidence="1">Multi-pass membrane protein</topology>
    </subcellularLocation>
</comment>
<feature type="transmembrane region" description="Helical" evidence="7">
    <location>
        <begin position="177"/>
        <end position="198"/>
    </location>
</feature>
<feature type="transmembrane region" description="Helical" evidence="7">
    <location>
        <begin position="256"/>
        <end position="275"/>
    </location>
</feature>
<keyword evidence="6 7" id="KW-0472">Membrane</keyword>
<evidence type="ECO:0000313" key="9">
    <source>
        <dbReference type="Proteomes" id="UP000290253"/>
    </source>
</evidence>
<evidence type="ECO:0000256" key="1">
    <source>
        <dbReference type="ARBA" id="ARBA00004651"/>
    </source>
</evidence>